<dbReference type="GeneID" id="9183844"/>
<evidence type="ECO:0000313" key="3">
    <source>
        <dbReference type="EMBL" id="CAZ82374.1"/>
    </source>
</evidence>
<sequence length="413" mass="45387">MPAMAKSPLNSKNPTTVAKKIYAGAGIVGNGGHGEVVCPLFNADGSICRKKCVGNFAYRSICEHIRRAHPDNWIPKLPASPETFAKMVNLPPRGLAASAVNAQFHMRNPQHIPATPAMPVFRKAGKALPKHEDEQYVDGMSPPSPANESETLPSISLSTNPVTFHSNFPAVISDYGEHDCEDNHDFMGEDDLEEEMRSRRSDIDTEDDSDDGRRNPHRHQLLHHNHHRNHLQSQLPPLRTGKHPTSLKRKRQPYAASSPETGTIADNSSTQSSNASRWDELIEAATTRAVAIDPKPFHHHRPSHHHEYSHAPQTPLSPPATASSSSHHSLAPTASPPSTSASEFPMSGPRRLLCATCDNLTPIHEAFACTECMSGFCDECAFNSGRRGSCLRRMQSCWREIQAPQNCCPIKAD</sequence>
<dbReference type="InterPro" id="IPR056929">
    <property type="entry name" value="Znf_RING-like"/>
</dbReference>
<dbReference type="eggNOG" id="ENOG502ST8T">
    <property type="taxonomic scope" value="Eukaryota"/>
</dbReference>
<dbReference type="AlphaFoldDB" id="D5GCY1"/>
<organism evidence="3 4">
    <name type="scientific">Tuber melanosporum (strain Mel28)</name>
    <name type="common">Perigord black truffle</name>
    <dbReference type="NCBI Taxonomy" id="656061"/>
    <lineage>
        <taxon>Eukaryota</taxon>
        <taxon>Fungi</taxon>
        <taxon>Dikarya</taxon>
        <taxon>Ascomycota</taxon>
        <taxon>Pezizomycotina</taxon>
        <taxon>Pezizomycetes</taxon>
        <taxon>Pezizales</taxon>
        <taxon>Tuberaceae</taxon>
        <taxon>Tuber</taxon>
    </lineage>
</organism>
<name>D5GCY1_TUBMM</name>
<proteinExistence type="predicted"/>
<feature type="region of interest" description="Disordered" evidence="1">
    <location>
        <begin position="179"/>
        <end position="275"/>
    </location>
</feature>
<keyword evidence="4" id="KW-1185">Reference proteome</keyword>
<dbReference type="EMBL" id="FN430129">
    <property type="protein sequence ID" value="CAZ82374.1"/>
    <property type="molecule type" value="Genomic_DNA"/>
</dbReference>
<feature type="compositionally biased region" description="Polar residues" evidence="1">
    <location>
        <begin position="146"/>
        <end position="158"/>
    </location>
</feature>
<dbReference type="HOGENOM" id="CLU_029950_0_0_1"/>
<dbReference type="RefSeq" id="XP_002838183.1">
    <property type="nucleotide sequence ID" value="XM_002838137.1"/>
</dbReference>
<reference evidence="3 4" key="1">
    <citation type="journal article" date="2010" name="Nature">
        <title>Perigord black truffle genome uncovers evolutionary origins and mechanisms of symbiosis.</title>
        <authorList>
            <person name="Martin F."/>
            <person name="Kohler A."/>
            <person name="Murat C."/>
            <person name="Balestrini R."/>
            <person name="Coutinho P.M."/>
            <person name="Jaillon O."/>
            <person name="Montanini B."/>
            <person name="Morin E."/>
            <person name="Noel B."/>
            <person name="Percudani R."/>
            <person name="Porcel B."/>
            <person name="Rubini A."/>
            <person name="Amicucci A."/>
            <person name="Amselem J."/>
            <person name="Anthouard V."/>
            <person name="Arcioni S."/>
            <person name="Artiguenave F."/>
            <person name="Aury J.M."/>
            <person name="Ballario P."/>
            <person name="Bolchi A."/>
            <person name="Brenna A."/>
            <person name="Brun A."/>
            <person name="Buee M."/>
            <person name="Cantarel B."/>
            <person name="Chevalier G."/>
            <person name="Couloux A."/>
            <person name="Da Silva C."/>
            <person name="Denoeud F."/>
            <person name="Duplessis S."/>
            <person name="Ghignone S."/>
            <person name="Hilselberger B."/>
            <person name="Iotti M."/>
            <person name="Marcais B."/>
            <person name="Mello A."/>
            <person name="Miranda M."/>
            <person name="Pacioni G."/>
            <person name="Quesneville H."/>
            <person name="Riccioni C."/>
            <person name="Ruotolo R."/>
            <person name="Splivallo R."/>
            <person name="Stocchi V."/>
            <person name="Tisserant E."/>
            <person name="Viscomi A.R."/>
            <person name="Zambonelli A."/>
            <person name="Zampieri E."/>
            <person name="Henrissat B."/>
            <person name="Lebrun M.H."/>
            <person name="Paolocci F."/>
            <person name="Bonfante P."/>
            <person name="Ottonello S."/>
            <person name="Wincker P."/>
        </authorList>
    </citation>
    <scope>NUCLEOTIDE SEQUENCE [LARGE SCALE GENOMIC DNA]</scope>
    <source>
        <strain evidence="3 4">Mel28</strain>
    </source>
</reference>
<dbReference type="Pfam" id="PF25080">
    <property type="entry name" value="zf_RING-like"/>
    <property type="match status" value="1"/>
</dbReference>
<dbReference type="STRING" id="656061.D5GCY1"/>
<feature type="domain" description="RING zinc finger-like" evidence="2">
    <location>
        <begin position="354"/>
        <end position="381"/>
    </location>
</feature>
<dbReference type="InParanoid" id="D5GCY1"/>
<feature type="compositionally biased region" description="Polar residues" evidence="1">
    <location>
        <begin position="258"/>
        <end position="275"/>
    </location>
</feature>
<feature type="compositionally biased region" description="Low complexity" evidence="1">
    <location>
        <begin position="319"/>
        <end position="342"/>
    </location>
</feature>
<gene>
    <name evidence="3" type="ORF">GSTUM_00000864001</name>
</gene>
<feature type="compositionally biased region" description="Basic residues" evidence="1">
    <location>
        <begin position="215"/>
        <end position="230"/>
    </location>
</feature>
<dbReference type="KEGG" id="tml:GSTUM_00000864001"/>
<feature type="compositionally biased region" description="Basic residues" evidence="1">
    <location>
        <begin position="240"/>
        <end position="252"/>
    </location>
</feature>
<feature type="region of interest" description="Disordered" evidence="1">
    <location>
        <begin position="130"/>
        <end position="158"/>
    </location>
</feature>
<evidence type="ECO:0000259" key="2">
    <source>
        <dbReference type="Pfam" id="PF25080"/>
    </source>
</evidence>
<protein>
    <submittedName>
        <fullName evidence="3">(Perigord truffle) hypothetical protein</fullName>
    </submittedName>
</protein>
<evidence type="ECO:0000256" key="1">
    <source>
        <dbReference type="SAM" id="MobiDB-lite"/>
    </source>
</evidence>
<evidence type="ECO:0000313" key="4">
    <source>
        <dbReference type="Proteomes" id="UP000006911"/>
    </source>
</evidence>
<dbReference type="OMA" id="FAYRSIC"/>
<dbReference type="Proteomes" id="UP000006911">
    <property type="component" value="Unassembled WGS sequence"/>
</dbReference>
<accession>D5GCY1</accession>
<feature type="region of interest" description="Disordered" evidence="1">
    <location>
        <begin position="295"/>
        <end position="345"/>
    </location>
</feature>